<dbReference type="Pfam" id="PF03227">
    <property type="entry name" value="GILT"/>
    <property type="match status" value="1"/>
</dbReference>
<sequence length="172" mass="19300">MLYLINIIIISALAVLTPCSAEEPCRSCPCIIVNVYYTALDPESRSAFRTQLVPGYSEFRNNLIMNLLPFGNRKVQLDELNPNQIICQKGRPECREGVAHACAMAVIHEEETPLETKHYLSMKVIGCAMSSDSPGMIQQYDSIKTEQIAPSDLKKSICDRFSDEEKPITCLR</sequence>
<dbReference type="GO" id="GO:0005576">
    <property type="term" value="C:extracellular region"/>
    <property type="evidence" value="ECO:0007669"/>
    <property type="project" value="UniProtKB-SubCell"/>
</dbReference>
<feature type="chain" id="PRO_5040453720" evidence="6">
    <location>
        <begin position="22"/>
        <end position="172"/>
    </location>
</feature>
<gene>
    <name evidence="8" type="primary">LOC105271339</name>
</gene>
<feature type="signal peptide" evidence="6">
    <location>
        <begin position="1"/>
        <end position="21"/>
    </location>
</feature>
<keyword evidence="4 6" id="KW-0732">Signal</keyword>
<evidence type="ECO:0000313" key="8">
    <source>
        <dbReference type="RefSeq" id="XP_011311120.1"/>
    </source>
</evidence>
<evidence type="ECO:0000256" key="5">
    <source>
        <dbReference type="ARBA" id="ARBA00023180"/>
    </source>
</evidence>
<dbReference type="OrthoDB" id="958254at2759"/>
<accession>A0A9R1TKI3</accession>
<proteinExistence type="inferred from homology"/>
<dbReference type="RefSeq" id="XP_011311120.1">
    <property type="nucleotide sequence ID" value="XM_011312818.1"/>
</dbReference>
<dbReference type="PANTHER" id="PTHR13234:SF8">
    <property type="entry name" value="GAMMA-INTERFERON-INDUCIBLE LYSOSOMAL THIOL REDUCTASE"/>
    <property type="match status" value="1"/>
</dbReference>
<dbReference type="InterPro" id="IPR004911">
    <property type="entry name" value="Interferon-induced_GILT"/>
</dbReference>
<evidence type="ECO:0000256" key="3">
    <source>
        <dbReference type="ARBA" id="ARBA00022525"/>
    </source>
</evidence>
<protein>
    <submittedName>
        <fullName evidence="8">Uncharacterized protein</fullName>
    </submittedName>
</protein>
<name>A0A9R1TKI3_9HYME</name>
<dbReference type="GO" id="GO:0016671">
    <property type="term" value="F:oxidoreductase activity, acting on a sulfur group of donors, disulfide as acceptor"/>
    <property type="evidence" value="ECO:0007669"/>
    <property type="project" value="InterPro"/>
</dbReference>
<dbReference type="Proteomes" id="UP000694866">
    <property type="component" value="Unplaced"/>
</dbReference>
<dbReference type="GeneID" id="105271339"/>
<evidence type="ECO:0000313" key="7">
    <source>
        <dbReference type="Proteomes" id="UP000694866"/>
    </source>
</evidence>
<keyword evidence="7" id="KW-1185">Reference proteome</keyword>
<dbReference type="PANTHER" id="PTHR13234">
    <property type="entry name" value="GAMMA-INTERFERON INDUCIBLE LYSOSOMAL THIOL REDUCTASE GILT"/>
    <property type="match status" value="1"/>
</dbReference>
<dbReference type="AlphaFoldDB" id="A0A9R1TKI3"/>
<reference evidence="8" key="1">
    <citation type="submission" date="2025-08" db="UniProtKB">
        <authorList>
            <consortium name="RefSeq"/>
        </authorList>
    </citation>
    <scope>IDENTIFICATION</scope>
    <source>
        <strain evidence="8">USDA-PBARC FA_bdor</strain>
        <tissue evidence="8">Whole organism</tissue>
    </source>
</reference>
<evidence type="ECO:0000256" key="6">
    <source>
        <dbReference type="SAM" id="SignalP"/>
    </source>
</evidence>
<organism evidence="7 8">
    <name type="scientific">Fopius arisanus</name>
    <dbReference type="NCBI Taxonomy" id="64838"/>
    <lineage>
        <taxon>Eukaryota</taxon>
        <taxon>Metazoa</taxon>
        <taxon>Ecdysozoa</taxon>
        <taxon>Arthropoda</taxon>
        <taxon>Hexapoda</taxon>
        <taxon>Insecta</taxon>
        <taxon>Pterygota</taxon>
        <taxon>Neoptera</taxon>
        <taxon>Endopterygota</taxon>
        <taxon>Hymenoptera</taxon>
        <taxon>Apocrita</taxon>
        <taxon>Ichneumonoidea</taxon>
        <taxon>Braconidae</taxon>
        <taxon>Opiinae</taxon>
        <taxon>Fopius</taxon>
    </lineage>
</organism>
<keyword evidence="3" id="KW-0964">Secreted</keyword>
<evidence type="ECO:0000256" key="1">
    <source>
        <dbReference type="ARBA" id="ARBA00004613"/>
    </source>
</evidence>
<comment type="similarity">
    <text evidence="2">Belongs to the GILT family.</text>
</comment>
<evidence type="ECO:0000256" key="4">
    <source>
        <dbReference type="ARBA" id="ARBA00022729"/>
    </source>
</evidence>
<comment type="subcellular location">
    <subcellularLocation>
        <location evidence="1">Secreted</location>
    </subcellularLocation>
</comment>
<evidence type="ECO:0000256" key="2">
    <source>
        <dbReference type="ARBA" id="ARBA00005679"/>
    </source>
</evidence>
<dbReference type="KEGG" id="fas:105271339"/>
<keyword evidence="5" id="KW-0325">Glycoprotein</keyword>